<evidence type="ECO:0008006" key="3">
    <source>
        <dbReference type="Google" id="ProtNLM"/>
    </source>
</evidence>
<comment type="caution">
    <text evidence="2">The sequence shown here is derived from an EMBL/GenBank/DDBJ whole genome shotgun (WGS) entry which is preliminary data.</text>
</comment>
<organism evidence="2">
    <name type="scientific">mine drainage metagenome</name>
    <dbReference type="NCBI Taxonomy" id="410659"/>
    <lineage>
        <taxon>unclassified sequences</taxon>
        <taxon>metagenomes</taxon>
        <taxon>ecological metagenomes</taxon>
    </lineage>
</organism>
<sequence>MSLLDLVGWVGSAILVWSLLQTRILRLRLINLVGSLILVAFNVGVGVWPMVGLNTVLVGINLFYLRGLLRSRHSTASYAVVEVEPDDAYLGYLLGRHEGDIREFSPEFRLGAPRSGEAYLILRAEETVGYVLLHDAGSGVAQIDLDYVTARYRDFTPGEFVFRTSRLLSHKGYTRVVSAPGAAGAYYAGIGFERVGDTYQLDLAPSA</sequence>
<name>A0A1J5QWX5_9ZZZZ</name>
<keyword evidence="1" id="KW-1133">Transmembrane helix</keyword>
<reference evidence="2" key="1">
    <citation type="submission" date="2016-10" db="EMBL/GenBank/DDBJ databases">
        <title>Sequence of Gallionella enrichment culture.</title>
        <authorList>
            <person name="Poehlein A."/>
            <person name="Muehling M."/>
            <person name="Daniel R."/>
        </authorList>
    </citation>
    <scope>NUCLEOTIDE SEQUENCE</scope>
</reference>
<evidence type="ECO:0000256" key="1">
    <source>
        <dbReference type="SAM" id="Phobius"/>
    </source>
</evidence>
<protein>
    <recommendedName>
        <fullName evidence="3">YgjV family protein</fullName>
    </recommendedName>
</protein>
<feature type="transmembrane region" description="Helical" evidence="1">
    <location>
        <begin position="6"/>
        <end position="22"/>
    </location>
</feature>
<keyword evidence="1" id="KW-0472">Membrane</keyword>
<gene>
    <name evidence="2" type="ORF">GALL_338390</name>
</gene>
<evidence type="ECO:0000313" key="2">
    <source>
        <dbReference type="EMBL" id="OIQ84343.1"/>
    </source>
</evidence>
<keyword evidence="1" id="KW-0812">Transmembrane</keyword>
<proteinExistence type="predicted"/>
<accession>A0A1J5QWX5</accession>
<dbReference type="EMBL" id="MLJW01000625">
    <property type="protein sequence ID" value="OIQ84343.1"/>
    <property type="molecule type" value="Genomic_DNA"/>
</dbReference>
<dbReference type="AlphaFoldDB" id="A0A1J5QWX5"/>